<keyword evidence="8" id="KW-0378">Hydrolase</keyword>
<dbReference type="EC" id="3.6.1.7" evidence="8"/>
<dbReference type="Pfam" id="PF17788">
    <property type="entry name" value="HypF_C"/>
    <property type="match status" value="1"/>
</dbReference>
<evidence type="ECO:0000256" key="6">
    <source>
        <dbReference type="ARBA" id="ARBA00022833"/>
    </source>
</evidence>
<dbReference type="UniPathway" id="UPA00335"/>
<organism evidence="12">
    <name type="scientific">Nitratidesulfovibrio vulgaris (strain DSM 19637 / Miyazaki F)</name>
    <name type="common">Desulfovibrio vulgaris</name>
    <dbReference type="NCBI Taxonomy" id="883"/>
    <lineage>
        <taxon>Bacteria</taxon>
        <taxon>Pseudomonadati</taxon>
        <taxon>Thermodesulfobacteriota</taxon>
        <taxon>Desulfovibrionia</taxon>
        <taxon>Desulfovibrionales</taxon>
        <taxon>Desulfovibrionaceae</taxon>
        <taxon>Nitratidesulfovibrio</taxon>
    </lineage>
</organism>
<evidence type="ECO:0000256" key="4">
    <source>
        <dbReference type="ARBA" id="ARBA00022723"/>
    </source>
</evidence>
<comment type="similarity">
    <text evidence="2">Belongs to the carbamoyltransferase HypF family.</text>
</comment>
<dbReference type="InterPro" id="IPR017945">
    <property type="entry name" value="DHBP_synth_RibB-like_a/b_dom"/>
</dbReference>
<dbReference type="EMBL" id="EU327693">
    <property type="protein sequence ID" value="ABY75253.1"/>
    <property type="molecule type" value="Genomic_DNA"/>
</dbReference>
<dbReference type="Pfam" id="PF07503">
    <property type="entry name" value="zf-HYPF"/>
    <property type="match status" value="2"/>
</dbReference>
<dbReference type="Gene3D" id="3.30.420.40">
    <property type="match status" value="1"/>
</dbReference>
<keyword evidence="3" id="KW-0436">Ligase</keyword>
<dbReference type="GO" id="GO:0016743">
    <property type="term" value="F:carboxyl- or carbamoyltransferase activity"/>
    <property type="evidence" value="ECO:0007669"/>
    <property type="project" value="InterPro"/>
</dbReference>
<evidence type="ECO:0000259" key="11">
    <source>
        <dbReference type="PROSITE" id="PS51163"/>
    </source>
</evidence>
<dbReference type="InterPro" id="IPR036046">
    <property type="entry name" value="Acylphosphatase-like_dom_sf"/>
</dbReference>
<dbReference type="AlphaFoldDB" id="B0LPC9"/>
<evidence type="ECO:0000256" key="2">
    <source>
        <dbReference type="ARBA" id="ARBA00008097"/>
    </source>
</evidence>
<dbReference type="SUPFAM" id="SSF54975">
    <property type="entry name" value="Acylphosphatase/BLUF domain-like"/>
    <property type="match status" value="1"/>
</dbReference>
<dbReference type="InterPro" id="IPR004421">
    <property type="entry name" value="Carbamoyltransferase_HypF"/>
</dbReference>
<evidence type="ECO:0000256" key="9">
    <source>
        <dbReference type="SAM" id="MobiDB-lite"/>
    </source>
</evidence>
<evidence type="ECO:0000256" key="7">
    <source>
        <dbReference type="ARBA" id="ARBA00048220"/>
    </source>
</evidence>
<dbReference type="InterPro" id="IPR017968">
    <property type="entry name" value="Acylphosphatase_CS"/>
</dbReference>
<keyword evidence="4" id="KW-0479">Metal-binding</keyword>
<comment type="pathway">
    <text evidence="1">Protein modification; [NiFe] hydrogenase maturation.</text>
</comment>
<dbReference type="SUPFAM" id="SSF55821">
    <property type="entry name" value="YrdC/RibB"/>
    <property type="match status" value="1"/>
</dbReference>
<dbReference type="InterPro" id="IPR006070">
    <property type="entry name" value="Sua5-like_dom"/>
</dbReference>
<dbReference type="InterPro" id="IPR051060">
    <property type="entry name" value="Carbamoyltrans_HypF-like"/>
</dbReference>
<protein>
    <recommendedName>
        <fullName evidence="8">acylphosphatase</fullName>
        <ecNumber evidence="8">3.6.1.7</ecNumber>
    </recommendedName>
</protein>
<dbReference type="InterPro" id="IPR001792">
    <property type="entry name" value="Acylphosphatase-like_dom"/>
</dbReference>
<dbReference type="PIRSF" id="PIRSF006256">
    <property type="entry name" value="CMPcnvr_hdrg_mat"/>
    <property type="match status" value="1"/>
</dbReference>
<dbReference type="PROSITE" id="PS51163">
    <property type="entry name" value="YRDC"/>
    <property type="match status" value="1"/>
</dbReference>
<accession>B0LPC9</accession>
<dbReference type="InterPro" id="IPR011125">
    <property type="entry name" value="Znf_HypF"/>
</dbReference>
<feature type="region of interest" description="Disordered" evidence="9">
    <location>
        <begin position="212"/>
        <end position="244"/>
    </location>
</feature>
<dbReference type="GO" id="GO:0008270">
    <property type="term" value="F:zinc ion binding"/>
    <property type="evidence" value="ECO:0007669"/>
    <property type="project" value="UniProtKB-KW"/>
</dbReference>
<dbReference type="Pfam" id="PF01300">
    <property type="entry name" value="Sua5_yciO_yrdC"/>
    <property type="match status" value="2"/>
</dbReference>
<dbReference type="GO" id="GO:0016874">
    <property type="term" value="F:ligase activity"/>
    <property type="evidence" value="ECO:0007669"/>
    <property type="project" value="UniProtKB-KW"/>
</dbReference>
<evidence type="ECO:0000313" key="12">
    <source>
        <dbReference type="EMBL" id="ABY75253.1"/>
    </source>
</evidence>
<sequence length="860" mass="91339">MVFRYGRLMPDDLVRRKFTVSGQVQGVGFRPFVYRIAADHALTGTVSNTAAGVFIEVQGPAASVDGFGHDLTHKLPPLARVVSCTHQDIPVAEGEDGFRIVASGDGGAGHEVLISADVATCDDCLADMSDPANRRHLYPFTNCTNCGPRYTITRFIPYDRDKTSMACFPLCPACAAEYENPLDRRFHAQPNACPVCGPRVWYVDGAPDGPAADTGYDAAPGSGRGDEPGCAPASDHGAGRPTGTPAIQALAEALAAGRIAAVKGLGGFHLACDAASDAAVGELRRRKHRPHKPLAIMVPDLAAARRIVHVSPEEEALLAGRERPIVLCRALDGLAGGMHGVARPGDGSPLVLDPDAPRTPPPISPLISPLISPDTPFVGVMLPYTPLHHVLLRLYGALLPEDRVPALVMTSGNAGGEPICLGNREALRRLSSIADVFLLHDRDILIRTDDSVTRVNPATGAPQFLRRARGFTPRPVFLEGDGPCVLAMGPELKNTLCVTRGDKAFVSQHIGDMHNLETLGFHREIAAHLPRILQVTPQAVVRDLHPDYMTTAEAEQSGLPVLTLQHHFAHIHAVLAENRHDGPALGLALDGTGHGDDGTVWGGELLYVDNVALDHQRLGRLARIPLPGGEAAIREPWRIAQGLLWHLGLHEPVTDGARPWPWLRDHAQAAALLPRLLERGVNTPLTSSCGRLFDAVSALLGLCTTVTYEGQAAIRLEHAQDAVSPCGGSHDAFFTHAYPCPLRGARDGSDTLVLDTHALFRAVHDDWARGTPPGEVARRFHAGVVAGLADMAAAVAGVMDVPVVALSGGAMQNLTLSVHLPQALAARGLTVLTHAELPPGDGCISLGQAAWARRELAGRG</sequence>
<dbReference type="Pfam" id="PF22521">
    <property type="entry name" value="HypF_C_2"/>
    <property type="match status" value="1"/>
</dbReference>
<dbReference type="InterPro" id="IPR055128">
    <property type="entry name" value="HypF_C_2"/>
</dbReference>
<proteinExistence type="inferred from homology"/>
<dbReference type="Gene3D" id="3.30.110.120">
    <property type="match status" value="1"/>
</dbReference>
<dbReference type="PANTHER" id="PTHR42959">
    <property type="entry name" value="CARBAMOYLTRANSFERASE"/>
    <property type="match status" value="1"/>
</dbReference>
<evidence type="ECO:0000259" key="10">
    <source>
        <dbReference type="PROSITE" id="PS51160"/>
    </source>
</evidence>
<gene>
    <name evidence="12" type="primary">hypF</name>
</gene>
<dbReference type="Gene3D" id="3.30.420.360">
    <property type="match status" value="1"/>
</dbReference>
<feature type="active site" evidence="8">
    <location>
        <position position="30"/>
    </location>
</feature>
<feature type="active site" evidence="8">
    <location>
        <position position="48"/>
    </location>
</feature>
<dbReference type="GO" id="GO:0051604">
    <property type="term" value="P:protein maturation"/>
    <property type="evidence" value="ECO:0007669"/>
    <property type="project" value="TreeGrafter"/>
</dbReference>
<keyword evidence="5" id="KW-0863">Zinc-finger</keyword>
<evidence type="ECO:0000256" key="5">
    <source>
        <dbReference type="ARBA" id="ARBA00022771"/>
    </source>
</evidence>
<reference evidence="12" key="1">
    <citation type="submission" date="2007-12" db="EMBL/GenBank/DDBJ databases">
        <authorList>
            <person name="Kaur A.P."/>
            <person name="Lubitz W."/>
            <person name="Gaertner W."/>
        </authorList>
    </citation>
    <scope>NUCLEOTIDE SEQUENCE</scope>
    <source>
        <strain evidence="12">Miyazaki F</strain>
    </source>
</reference>
<dbReference type="Pfam" id="PF00708">
    <property type="entry name" value="Acylphosphatase"/>
    <property type="match status" value="1"/>
</dbReference>
<dbReference type="GO" id="GO:0003725">
    <property type="term" value="F:double-stranded RNA binding"/>
    <property type="evidence" value="ECO:0007669"/>
    <property type="project" value="InterPro"/>
</dbReference>
<evidence type="ECO:0000256" key="3">
    <source>
        <dbReference type="ARBA" id="ARBA00022598"/>
    </source>
</evidence>
<dbReference type="InterPro" id="IPR041440">
    <property type="entry name" value="HypF_C"/>
</dbReference>
<name>B0LPC9_NITV9</name>
<evidence type="ECO:0000256" key="1">
    <source>
        <dbReference type="ARBA" id="ARBA00004711"/>
    </source>
</evidence>
<keyword evidence="6" id="KW-0862">Zinc</keyword>
<dbReference type="PROSITE" id="PS00150">
    <property type="entry name" value="ACYLPHOSPHATASE_1"/>
    <property type="match status" value="1"/>
</dbReference>
<comment type="catalytic activity">
    <reaction evidence="8">
        <text>an acyl phosphate + H2O = a carboxylate + phosphate + H(+)</text>
        <dbReference type="Rhea" id="RHEA:14965"/>
        <dbReference type="ChEBI" id="CHEBI:15377"/>
        <dbReference type="ChEBI" id="CHEBI:15378"/>
        <dbReference type="ChEBI" id="CHEBI:29067"/>
        <dbReference type="ChEBI" id="CHEBI:43474"/>
        <dbReference type="ChEBI" id="CHEBI:59918"/>
        <dbReference type="EC" id="3.6.1.7"/>
    </reaction>
</comment>
<dbReference type="PROSITE" id="PS51160">
    <property type="entry name" value="ACYLPHOSPHATASE_3"/>
    <property type="match status" value="1"/>
</dbReference>
<evidence type="ECO:0000256" key="8">
    <source>
        <dbReference type="PROSITE-ProRule" id="PRU00520"/>
    </source>
</evidence>
<feature type="domain" description="Acylphosphatase-like" evidence="10">
    <location>
        <begin position="15"/>
        <end position="102"/>
    </location>
</feature>
<feature type="domain" description="YrdC-like" evidence="11">
    <location>
        <begin position="244"/>
        <end position="470"/>
    </location>
</feature>
<comment type="catalytic activity">
    <reaction evidence="7">
        <text>C-terminal L-cysteinyl-[HypE protein] + carbamoyl phosphate + ATP + H2O = C-terminal S-carboxamide-L-cysteinyl-[HypE protein] + AMP + phosphate + diphosphate + H(+)</text>
        <dbReference type="Rhea" id="RHEA:55636"/>
        <dbReference type="Rhea" id="RHEA-COMP:14247"/>
        <dbReference type="Rhea" id="RHEA-COMP:14392"/>
        <dbReference type="ChEBI" id="CHEBI:15377"/>
        <dbReference type="ChEBI" id="CHEBI:15378"/>
        <dbReference type="ChEBI" id="CHEBI:30616"/>
        <dbReference type="ChEBI" id="CHEBI:33019"/>
        <dbReference type="ChEBI" id="CHEBI:43474"/>
        <dbReference type="ChEBI" id="CHEBI:58228"/>
        <dbReference type="ChEBI" id="CHEBI:76913"/>
        <dbReference type="ChEBI" id="CHEBI:139126"/>
        <dbReference type="ChEBI" id="CHEBI:456215"/>
    </reaction>
</comment>
<dbReference type="GO" id="GO:0003998">
    <property type="term" value="F:acylphosphatase activity"/>
    <property type="evidence" value="ECO:0007669"/>
    <property type="project" value="UniProtKB-EC"/>
</dbReference>
<dbReference type="Gene3D" id="3.90.870.50">
    <property type="match status" value="1"/>
</dbReference>
<dbReference type="PANTHER" id="PTHR42959:SF1">
    <property type="entry name" value="CARBAMOYLTRANSFERASE HYPF"/>
    <property type="match status" value="1"/>
</dbReference>